<dbReference type="Proteomes" id="UP000317893">
    <property type="component" value="Unassembled WGS sequence"/>
</dbReference>
<reference evidence="1 2" key="1">
    <citation type="submission" date="2019-06" db="EMBL/GenBank/DDBJ databases">
        <title>Sequencing the genomes of 1000 actinobacteria strains.</title>
        <authorList>
            <person name="Klenk H.-P."/>
        </authorList>
    </citation>
    <scope>NUCLEOTIDE SEQUENCE [LARGE SCALE GENOMIC DNA]</scope>
    <source>
        <strain evidence="1 2">DSM 18607</strain>
    </source>
</reference>
<name>A0A542E6G6_9MICO</name>
<comment type="caution">
    <text evidence="1">The sequence shown here is derived from an EMBL/GenBank/DDBJ whole genome shotgun (WGS) entry which is preliminary data.</text>
</comment>
<evidence type="ECO:0000313" key="2">
    <source>
        <dbReference type="Proteomes" id="UP000317893"/>
    </source>
</evidence>
<proteinExistence type="predicted"/>
<gene>
    <name evidence="1" type="ORF">FB458_4021</name>
</gene>
<dbReference type="RefSeq" id="WP_141850038.1">
    <property type="nucleotide sequence ID" value="NZ_BAAAPR010000019.1"/>
</dbReference>
<dbReference type="Gene3D" id="2.40.30.100">
    <property type="entry name" value="AF2212/PG0164-like"/>
    <property type="match status" value="1"/>
</dbReference>
<dbReference type="EMBL" id="VFMN01000001">
    <property type="protein sequence ID" value="TQJ10879.1"/>
    <property type="molecule type" value="Genomic_DNA"/>
</dbReference>
<dbReference type="Pfam" id="PF08922">
    <property type="entry name" value="DUF1905"/>
    <property type="match status" value="1"/>
</dbReference>
<accession>A0A542E6G6</accession>
<evidence type="ECO:0000313" key="1">
    <source>
        <dbReference type="EMBL" id="TQJ10879.1"/>
    </source>
</evidence>
<organism evidence="1 2">
    <name type="scientific">Lapillicoccus jejuensis</name>
    <dbReference type="NCBI Taxonomy" id="402171"/>
    <lineage>
        <taxon>Bacteria</taxon>
        <taxon>Bacillati</taxon>
        <taxon>Actinomycetota</taxon>
        <taxon>Actinomycetes</taxon>
        <taxon>Micrococcales</taxon>
        <taxon>Intrasporangiaceae</taxon>
        <taxon>Lapillicoccus</taxon>
    </lineage>
</organism>
<dbReference type="InterPro" id="IPR015018">
    <property type="entry name" value="DUF1905"/>
</dbReference>
<protein>
    <submittedName>
        <fullName evidence="1">Uncharacterized protein DUF1905</fullName>
    </submittedName>
</protein>
<dbReference type="OrthoDB" id="2604865at2"/>
<dbReference type="InterPro" id="IPR037079">
    <property type="entry name" value="AF2212/PG0164-like_sf"/>
</dbReference>
<dbReference type="Pfam" id="PF13376">
    <property type="entry name" value="OmdA"/>
    <property type="match status" value="1"/>
</dbReference>
<sequence length="145" mass="14972">MRLETVVELGGKTATGLPLSDEVVEALGGGRRPKVAVTIGGHTYRTTVGVMGGRCLVPLSAEHRAAAGVAAGDAVTVDVVLDDAPREVEVPDDLAAALEAAGARRAFDALSPSARKEHVRAVTEAKRLETRARRVDAVVARLTGG</sequence>
<keyword evidence="2" id="KW-1185">Reference proteome</keyword>
<dbReference type="AlphaFoldDB" id="A0A542E6G6"/>
<dbReference type="SUPFAM" id="SSF141694">
    <property type="entry name" value="AF2212/PG0164-like"/>
    <property type="match status" value="1"/>
</dbReference>